<comment type="similarity">
    <text evidence="1 5 6">Belongs to the universal ribosomal protein uL24 family.</text>
</comment>
<dbReference type="NCBIfam" id="TIGR01079">
    <property type="entry name" value="rplX_bact"/>
    <property type="match status" value="1"/>
</dbReference>
<dbReference type="GO" id="GO:0019843">
    <property type="term" value="F:rRNA binding"/>
    <property type="evidence" value="ECO:0007669"/>
    <property type="project" value="UniProtKB-UniRule"/>
</dbReference>
<dbReference type="GO" id="GO:0006412">
    <property type="term" value="P:translation"/>
    <property type="evidence" value="ECO:0007669"/>
    <property type="project" value="UniProtKB-UniRule"/>
</dbReference>
<dbReference type="Pfam" id="PF00467">
    <property type="entry name" value="KOW"/>
    <property type="match status" value="1"/>
</dbReference>
<evidence type="ECO:0000256" key="4">
    <source>
        <dbReference type="ARBA" id="ARBA00035206"/>
    </source>
</evidence>
<comment type="function">
    <text evidence="5">One of two assembly initiator proteins, it binds directly to the 5'-end of the 23S rRNA, where it nucleates assembly of the 50S subunit.</text>
</comment>
<evidence type="ECO:0000256" key="1">
    <source>
        <dbReference type="ARBA" id="ARBA00010618"/>
    </source>
</evidence>
<dbReference type="InterPro" id="IPR057264">
    <property type="entry name" value="Ribosomal_uL24_C"/>
</dbReference>
<dbReference type="CDD" id="cd06089">
    <property type="entry name" value="KOW_RPL26"/>
    <property type="match status" value="1"/>
</dbReference>
<dbReference type="InterPro" id="IPR003256">
    <property type="entry name" value="Ribosomal_uL24"/>
</dbReference>
<keyword evidence="2 5" id="KW-0689">Ribosomal protein</keyword>
<dbReference type="InterPro" id="IPR041988">
    <property type="entry name" value="Ribosomal_uL24_KOW"/>
</dbReference>
<feature type="domain" description="KOW" evidence="7">
    <location>
        <begin position="2"/>
        <end position="29"/>
    </location>
</feature>
<dbReference type="GO" id="GO:0003735">
    <property type="term" value="F:structural constituent of ribosome"/>
    <property type="evidence" value="ECO:0007669"/>
    <property type="project" value="InterPro"/>
</dbReference>
<evidence type="ECO:0000256" key="2">
    <source>
        <dbReference type="ARBA" id="ARBA00022980"/>
    </source>
</evidence>
<dbReference type="Proteomes" id="UP000229570">
    <property type="component" value="Unassembled WGS sequence"/>
</dbReference>
<evidence type="ECO:0000256" key="3">
    <source>
        <dbReference type="ARBA" id="ARBA00023274"/>
    </source>
</evidence>
<keyword evidence="5" id="KW-0699">rRNA-binding</keyword>
<evidence type="ECO:0000313" key="9">
    <source>
        <dbReference type="Proteomes" id="UP000229570"/>
    </source>
</evidence>
<comment type="caution">
    <text evidence="8">The sequence shown here is derived from an EMBL/GenBank/DDBJ whole genome shotgun (WGS) entry which is preliminary data.</text>
</comment>
<dbReference type="InterPro" id="IPR008991">
    <property type="entry name" value="Translation_prot_SH3-like_sf"/>
</dbReference>
<evidence type="ECO:0000256" key="6">
    <source>
        <dbReference type="RuleBase" id="RU003477"/>
    </source>
</evidence>
<sequence length="101" mass="11538">MKIKKGDKVRVMAGKDKGREGKVEKVYKKSNKILIPNINIYKRHVKKSDKMPQGGIVDVPRPLDVAKIMLICPKCGKMTRIGFKVEKDKKLRVCKKCESKI</sequence>
<comment type="subunit">
    <text evidence="5">Part of the 50S ribosomal subunit.</text>
</comment>
<dbReference type="PROSITE" id="PS01108">
    <property type="entry name" value="RIBOSOMAL_L24"/>
    <property type="match status" value="1"/>
</dbReference>
<evidence type="ECO:0000259" key="7">
    <source>
        <dbReference type="SMART" id="SM00739"/>
    </source>
</evidence>
<keyword evidence="5" id="KW-0694">RNA-binding</keyword>
<dbReference type="InterPro" id="IPR005824">
    <property type="entry name" value="KOW"/>
</dbReference>
<dbReference type="AlphaFoldDB" id="A0A2H0KQW1"/>
<accession>A0A2H0KQW1</accession>
<dbReference type="SMART" id="SM00739">
    <property type="entry name" value="KOW"/>
    <property type="match status" value="1"/>
</dbReference>
<dbReference type="Gene3D" id="2.30.30.30">
    <property type="match status" value="1"/>
</dbReference>
<dbReference type="GO" id="GO:0005840">
    <property type="term" value="C:ribosome"/>
    <property type="evidence" value="ECO:0007669"/>
    <property type="project" value="UniProtKB-KW"/>
</dbReference>
<proteinExistence type="inferred from homology"/>
<dbReference type="InterPro" id="IPR005825">
    <property type="entry name" value="Ribosomal_uL24_CS"/>
</dbReference>
<evidence type="ECO:0000313" key="8">
    <source>
        <dbReference type="EMBL" id="PIQ72774.1"/>
    </source>
</evidence>
<reference evidence="8 9" key="1">
    <citation type="submission" date="2017-09" db="EMBL/GenBank/DDBJ databases">
        <title>Depth-based differentiation of microbial function through sediment-hosted aquifers and enrichment of novel symbionts in the deep terrestrial subsurface.</title>
        <authorList>
            <person name="Probst A.J."/>
            <person name="Ladd B."/>
            <person name="Jarett J.K."/>
            <person name="Geller-Mcgrath D.E."/>
            <person name="Sieber C.M."/>
            <person name="Emerson J.B."/>
            <person name="Anantharaman K."/>
            <person name="Thomas B.C."/>
            <person name="Malmstrom R."/>
            <person name="Stieglmeier M."/>
            <person name="Klingl A."/>
            <person name="Woyke T."/>
            <person name="Ryan C.M."/>
            <person name="Banfield J.F."/>
        </authorList>
    </citation>
    <scope>NUCLEOTIDE SEQUENCE [LARGE SCALE GENOMIC DNA]</scope>
    <source>
        <strain evidence="8">CG11_big_fil_rev_8_21_14_0_20_35_14</strain>
    </source>
</reference>
<dbReference type="SUPFAM" id="SSF50104">
    <property type="entry name" value="Translation proteins SH3-like domain"/>
    <property type="match status" value="1"/>
</dbReference>
<keyword evidence="3 5" id="KW-0687">Ribonucleoprotein</keyword>
<dbReference type="InterPro" id="IPR014722">
    <property type="entry name" value="Rib_uL2_dom2"/>
</dbReference>
<dbReference type="EMBL" id="PCVL01000012">
    <property type="protein sequence ID" value="PIQ72774.1"/>
    <property type="molecule type" value="Genomic_DNA"/>
</dbReference>
<comment type="function">
    <text evidence="5">One of the proteins that surrounds the polypeptide exit tunnel on the outside of the subunit.</text>
</comment>
<gene>
    <name evidence="5" type="primary">rplX</name>
    <name evidence="8" type="ORF">COV86_01095</name>
</gene>
<name>A0A2H0KQW1_9BACT</name>
<dbReference type="PANTHER" id="PTHR12903">
    <property type="entry name" value="MITOCHONDRIAL RIBOSOMAL PROTEIN L24"/>
    <property type="match status" value="1"/>
</dbReference>
<dbReference type="Pfam" id="PF17136">
    <property type="entry name" value="ribosomal_L24"/>
    <property type="match status" value="1"/>
</dbReference>
<dbReference type="HAMAP" id="MF_01326_B">
    <property type="entry name" value="Ribosomal_uL24_B"/>
    <property type="match status" value="1"/>
</dbReference>
<organism evidence="8 9">
    <name type="scientific">Candidatus Roizmanbacteria bacterium CG11_big_fil_rev_8_21_14_0_20_35_14</name>
    <dbReference type="NCBI Taxonomy" id="1974855"/>
    <lineage>
        <taxon>Bacteria</taxon>
        <taxon>Candidatus Roizmaniibacteriota</taxon>
    </lineage>
</organism>
<protein>
    <recommendedName>
        <fullName evidence="4 5">Large ribosomal subunit protein uL24</fullName>
    </recommendedName>
</protein>
<dbReference type="GO" id="GO:1990904">
    <property type="term" value="C:ribonucleoprotein complex"/>
    <property type="evidence" value="ECO:0007669"/>
    <property type="project" value="UniProtKB-KW"/>
</dbReference>
<evidence type="ECO:0000256" key="5">
    <source>
        <dbReference type="HAMAP-Rule" id="MF_01326"/>
    </source>
</evidence>